<accession>A0A1Q9H7H2</accession>
<dbReference type="InterPro" id="IPR010998">
    <property type="entry name" value="Integrase_recombinase_N"/>
</dbReference>
<dbReference type="InterPro" id="IPR004107">
    <property type="entry name" value="Integrase_SAM-like_N"/>
</dbReference>
<sequence>MNTQQQRHFDALYLQHLNNLTLQGKRPATIDAYARAVRRIAAFFDCPPDNLTLAQLKTYFVNLIDTHSWSTVKLDRNGLQFFYRHTLDKEWQCLDIVKPPQVKRLPDILTPDEVGLLITMTRQRRYQVFFYTLYSLGLRLGEGLSLTVADIDSGQHQVHVRNAKGGKDRLVPLPDRTLRALRSYWQSHRHPRLLFPRMGKGAESPMDRGGVQKAMKQVCRECGINKSVSPHSLRHCYATHLLQQGLDLRSLQALLGHASLNTTARYTQLTTAKQSSAIKAVNQLADTLVVMWEAP</sequence>
<dbReference type="PROSITE" id="PS51898">
    <property type="entry name" value="TYR_RECOMBINASE"/>
    <property type="match status" value="1"/>
</dbReference>
<dbReference type="GO" id="GO:0003677">
    <property type="term" value="F:DNA binding"/>
    <property type="evidence" value="ECO:0007669"/>
    <property type="project" value="UniProtKB-UniRule"/>
</dbReference>
<keyword evidence="2" id="KW-0229">DNA integration</keyword>
<dbReference type="GO" id="GO:0006310">
    <property type="term" value="P:DNA recombination"/>
    <property type="evidence" value="ECO:0007669"/>
    <property type="project" value="UniProtKB-KW"/>
</dbReference>
<feature type="domain" description="Core-binding (CB)" evidence="7">
    <location>
        <begin position="1"/>
        <end position="87"/>
    </location>
</feature>
<organism evidence="8 9">
    <name type="scientific">Photobacterium proteolyticum</name>
    <dbReference type="NCBI Taxonomy" id="1903952"/>
    <lineage>
        <taxon>Bacteria</taxon>
        <taxon>Pseudomonadati</taxon>
        <taxon>Pseudomonadota</taxon>
        <taxon>Gammaproteobacteria</taxon>
        <taxon>Vibrionales</taxon>
        <taxon>Vibrionaceae</taxon>
        <taxon>Photobacterium</taxon>
    </lineage>
</organism>
<dbReference type="Gene3D" id="1.10.443.10">
    <property type="entry name" value="Intergrase catalytic core"/>
    <property type="match status" value="1"/>
</dbReference>
<keyword evidence="3 5" id="KW-0238">DNA-binding</keyword>
<dbReference type="PROSITE" id="PS51900">
    <property type="entry name" value="CB"/>
    <property type="match status" value="1"/>
</dbReference>
<dbReference type="Proteomes" id="UP000186905">
    <property type="component" value="Unassembled WGS sequence"/>
</dbReference>
<evidence type="ECO:0000256" key="5">
    <source>
        <dbReference type="PROSITE-ProRule" id="PRU01248"/>
    </source>
</evidence>
<dbReference type="SUPFAM" id="SSF56349">
    <property type="entry name" value="DNA breaking-rejoining enzymes"/>
    <property type="match status" value="1"/>
</dbReference>
<dbReference type="STRING" id="1903952.BIT28_00820"/>
<dbReference type="InterPro" id="IPR050090">
    <property type="entry name" value="Tyrosine_recombinase_XerCD"/>
</dbReference>
<evidence type="ECO:0000256" key="4">
    <source>
        <dbReference type="ARBA" id="ARBA00023172"/>
    </source>
</evidence>
<comment type="similarity">
    <text evidence="1">Belongs to the 'phage' integrase family.</text>
</comment>
<name>A0A1Q9H7H2_9GAMM</name>
<dbReference type="Gene3D" id="1.10.150.130">
    <property type="match status" value="1"/>
</dbReference>
<dbReference type="OrthoDB" id="9801717at2"/>
<evidence type="ECO:0000256" key="2">
    <source>
        <dbReference type="ARBA" id="ARBA00022908"/>
    </source>
</evidence>
<dbReference type="Pfam" id="PF13495">
    <property type="entry name" value="Phage_int_SAM_4"/>
    <property type="match status" value="1"/>
</dbReference>
<dbReference type="InterPro" id="IPR013762">
    <property type="entry name" value="Integrase-like_cat_sf"/>
</dbReference>
<dbReference type="InterPro" id="IPR044068">
    <property type="entry name" value="CB"/>
</dbReference>
<protein>
    <submittedName>
        <fullName evidence="8">Integrase</fullName>
    </submittedName>
</protein>
<evidence type="ECO:0000256" key="1">
    <source>
        <dbReference type="ARBA" id="ARBA00008857"/>
    </source>
</evidence>
<evidence type="ECO:0000259" key="7">
    <source>
        <dbReference type="PROSITE" id="PS51900"/>
    </source>
</evidence>
<dbReference type="PANTHER" id="PTHR30349:SF64">
    <property type="entry name" value="PROPHAGE INTEGRASE INTD-RELATED"/>
    <property type="match status" value="1"/>
</dbReference>
<gene>
    <name evidence="8" type="ORF">BIT28_00820</name>
</gene>
<dbReference type="Pfam" id="PF00589">
    <property type="entry name" value="Phage_integrase"/>
    <property type="match status" value="1"/>
</dbReference>
<reference evidence="8 9" key="1">
    <citation type="submission" date="2016-09" db="EMBL/GenBank/DDBJ databases">
        <title>Photobacterium proteolyticum sp. nov. a protease producing bacterium isolated from ocean sediments of Laizhou Bay.</title>
        <authorList>
            <person name="Li Y."/>
        </authorList>
    </citation>
    <scope>NUCLEOTIDE SEQUENCE [LARGE SCALE GENOMIC DNA]</scope>
    <source>
        <strain evidence="8 9">13-12</strain>
    </source>
</reference>
<comment type="caution">
    <text evidence="8">The sequence shown here is derived from an EMBL/GenBank/DDBJ whole genome shotgun (WGS) entry which is preliminary data.</text>
</comment>
<evidence type="ECO:0000313" key="8">
    <source>
        <dbReference type="EMBL" id="OLQ83945.1"/>
    </source>
</evidence>
<dbReference type="GO" id="GO:0015074">
    <property type="term" value="P:DNA integration"/>
    <property type="evidence" value="ECO:0007669"/>
    <property type="project" value="UniProtKB-KW"/>
</dbReference>
<dbReference type="AlphaFoldDB" id="A0A1Q9H7H2"/>
<dbReference type="PANTHER" id="PTHR30349">
    <property type="entry name" value="PHAGE INTEGRASE-RELATED"/>
    <property type="match status" value="1"/>
</dbReference>
<evidence type="ECO:0000256" key="3">
    <source>
        <dbReference type="ARBA" id="ARBA00023125"/>
    </source>
</evidence>
<keyword evidence="9" id="KW-1185">Reference proteome</keyword>
<keyword evidence="4" id="KW-0233">DNA recombination</keyword>
<dbReference type="InterPro" id="IPR002104">
    <property type="entry name" value="Integrase_catalytic"/>
</dbReference>
<evidence type="ECO:0000313" key="9">
    <source>
        <dbReference type="Proteomes" id="UP000186905"/>
    </source>
</evidence>
<dbReference type="InterPro" id="IPR011010">
    <property type="entry name" value="DNA_brk_join_enz"/>
</dbReference>
<dbReference type="RefSeq" id="WP_075761612.1">
    <property type="nucleotide sequence ID" value="NZ_MJIL01000012.1"/>
</dbReference>
<evidence type="ECO:0000259" key="6">
    <source>
        <dbReference type="PROSITE" id="PS51898"/>
    </source>
</evidence>
<proteinExistence type="inferred from homology"/>
<feature type="domain" description="Tyr recombinase" evidence="6">
    <location>
        <begin position="104"/>
        <end position="279"/>
    </location>
</feature>
<dbReference type="EMBL" id="MJIL01000012">
    <property type="protein sequence ID" value="OLQ83945.1"/>
    <property type="molecule type" value="Genomic_DNA"/>
</dbReference>